<dbReference type="InterPro" id="IPR003661">
    <property type="entry name" value="HisK_dim/P_dom"/>
</dbReference>
<feature type="domain" description="Histidine kinase" evidence="10">
    <location>
        <begin position="294"/>
        <end position="516"/>
    </location>
</feature>
<feature type="region of interest" description="Disordered" evidence="9">
    <location>
        <begin position="68"/>
        <end position="96"/>
    </location>
</feature>
<dbReference type="InterPro" id="IPR050980">
    <property type="entry name" value="2C_sensor_his_kinase"/>
</dbReference>
<dbReference type="Proteomes" id="UP000249354">
    <property type="component" value="Unassembled WGS sequence"/>
</dbReference>
<reference evidence="11 12" key="2">
    <citation type="submission" date="2018-06" db="EMBL/GenBank/DDBJ databases">
        <title>Metagenomic assembly of (sub)arctic Cyanobacteria and their associated microbiome from non-axenic cultures.</title>
        <authorList>
            <person name="Baurain D."/>
        </authorList>
    </citation>
    <scope>NUCLEOTIDE SEQUENCE [LARGE SCALE GENOMIC DNA]</scope>
    <source>
        <strain evidence="11">ULC129bin1</strain>
    </source>
</reference>
<keyword evidence="4" id="KW-1003">Cell membrane</keyword>
<comment type="caution">
    <text evidence="11">The sequence shown here is derived from an EMBL/GenBank/DDBJ whole genome shotgun (WGS) entry which is preliminary data.</text>
</comment>
<evidence type="ECO:0000256" key="7">
    <source>
        <dbReference type="ARBA" id="ARBA00022777"/>
    </source>
</evidence>
<comment type="subcellular location">
    <subcellularLocation>
        <location evidence="2">Cell membrane</location>
        <topology evidence="2">Multi-pass membrane protein</topology>
    </subcellularLocation>
</comment>
<organism evidence="11 12">
    <name type="scientific">Leptolyngbya foveolarum</name>
    <dbReference type="NCBI Taxonomy" id="47253"/>
    <lineage>
        <taxon>Bacteria</taxon>
        <taxon>Bacillati</taxon>
        <taxon>Cyanobacteriota</taxon>
        <taxon>Cyanophyceae</taxon>
        <taxon>Leptolyngbyales</taxon>
        <taxon>Leptolyngbyaceae</taxon>
        <taxon>Leptolyngbya group</taxon>
        <taxon>Leptolyngbya</taxon>
    </lineage>
</organism>
<evidence type="ECO:0000256" key="2">
    <source>
        <dbReference type="ARBA" id="ARBA00004651"/>
    </source>
</evidence>
<dbReference type="SMART" id="SM00388">
    <property type="entry name" value="HisKA"/>
    <property type="match status" value="1"/>
</dbReference>
<accession>A0A2W4ULD9</accession>
<dbReference type="Gene3D" id="1.10.287.130">
    <property type="match status" value="1"/>
</dbReference>
<keyword evidence="7 11" id="KW-0418">Kinase</keyword>
<protein>
    <recommendedName>
        <fullName evidence="3">histidine kinase</fullName>
        <ecNumber evidence="3">2.7.13.3</ecNumber>
    </recommendedName>
</protein>
<dbReference type="SUPFAM" id="SSF47384">
    <property type="entry name" value="Homodimeric domain of signal transducing histidine kinase"/>
    <property type="match status" value="1"/>
</dbReference>
<evidence type="ECO:0000256" key="6">
    <source>
        <dbReference type="ARBA" id="ARBA00022741"/>
    </source>
</evidence>
<evidence type="ECO:0000259" key="10">
    <source>
        <dbReference type="PROSITE" id="PS50109"/>
    </source>
</evidence>
<keyword evidence="5" id="KW-0808">Transferase</keyword>
<keyword evidence="6" id="KW-0547">Nucleotide-binding</keyword>
<evidence type="ECO:0000256" key="9">
    <source>
        <dbReference type="SAM" id="MobiDB-lite"/>
    </source>
</evidence>
<evidence type="ECO:0000256" key="4">
    <source>
        <dbReference type="ARBA" id="ARBA00022475"/>
    </source>
</evidence>
<dbReference type="EMBL" id="QBMC01000012">
    <property type="protein sequence ID" value="PZO22236.1"/>
    <property type="molecule type" value="Genomic_DNA"/>
</dbReference>
<dbReference type="SUPFAM" id="SSF55874">
    <property type="entry name" value="ATPase domain of HSP90 chaperone/DNA topoisomerase II/histidine kinase"/>
    <property type="match status" value="1"/>
</dbReference>
<evidence type="ECO:0000256" key="8">
    <source>
        <dbReference type="ARBA" id="ARBA00022840"/>
    </source>
</evidence>
<dbReference type="CDD" id="cd00082">
    <property type="entry name" value="HisKA"/>
    <property type="match status" value="1"/>
</dbReference>
<keyword evidence="8" id="KW-0067">ATP-binding</keyword>
<feature type="compositionally biased region" description="Low complexity" evidence="9">
    <location>
        <begin position="68"/>
        <end position="78"/>
    </location>
</feature>
<dbReference type="GO" id="GO:0005524">
    <property type="term" value="F:ATP binding"/>
    <property type="evidence" value="ECO:0007669"/>
    <property type="project" value="UniProtKB-KW"/>
</dbReference>
<evidence type="ECO:0000256" key="5">
    <source>
        <dbReference type="ARBA" id="ARBA00022679"/>
    </source>
</evidence>
<proteinExistence type="predicted"/>
<dbReference type="PANTHER" id="PTHR44936:SF10">
    <property type="entry name" value="SENSOR PROTEIN RSTB"/>
    <property type="match status" value="1"/>
</dbReference>
<comment type="catalytic activity">
    <reaction evidence="1">
        <text>ATP + protein L-histidine = ADP + protein N-phospho-L-histidine.</text>
        <dbReference type="EC" id="2.7.13.3"/>
    </reaction>
</comment>
<reference evidence="12" key="1">
    <citation type="submission" date="2018-04" db="EMBL/GenBank/DDBJ databases">
        <authorList>
            <person name="Cornet L."/>
        </authorList>
    </citation>
    <scope>NUCLEOTIDE SEQUENCE [LARGE SCALE GENOMIC DNA]</scope>
</reference>
<dbReference type="GO" id="GO:0000155">
    <property type="term" value="F:phosphorelay sensor kinase activity"/>
    <property type="evidence" value="ECO:0007669"/>
    <property type="project" value="InterPro"/>
</dbReference>
<keyword evidence="4" id="KW-0472">Membrane</keyword>
<dbReference type="AlphaFoldDB" id="A0A2W4ULD9"/>
<dbReference type="InterPro" id="IPR036890">
    <property type="entry name" value="HATPase_C_sf"/>
</dbReference>
<gene>
    <name evidence="11" type="ORF">DCF25_03295</name>
</gene>
<dbReference type="GO" id="GO:0005886">
    <property type="term" value="C:plasma membrane"/>
    <property type="evidence" value="ECO:0007669"/>
    <property type="project" value="UniProtKB-SubCell"/>
</dbReference>
<dbReference type="EC" id="2.7.13.3" evidence="3"/>
<dbReference type="PANTHER" id="PTHR44936">
    <property type="entry name" value="SENSOR PROTEIN CREC"/>
    <property type="match status" value="1"/>
</dbReference>
<dbReference type="PROSITE" id="PS50109">
    <property type="entry name" value="HIS_KIN"/>
    <property type="match status" value="1"/>
</dbReference>
<evidence type="ECO:0000256" key="3">
    <source>
        <dbReference type="ARBA" id="ARBA00012438"/>
    </source>
</evidence>
<dbReference type="InterPro" id="IPR036097">
    <property type="entry name" value="HisK_dim/P_sf"/>
</dbReference>
<sequence>MSVTPQLLPTISALVALGEFAQEDRLGDNVETETVRDRLPTAAAEQKAEREWRGAIAALTQLLIQQTSQTSLSKTNSSRTKGKTSRKPPHFARSHPPRALAICGPVPLLNDPLLAPQLSNWTFVPQSSEHLASAFHALSPVERLIHQTFKKQPHSNRLLPLLEDDPLAQEQFALVFTPQFSIVLVLGKDADDELRFQFSFMPQVVMSVWRILRSRLRMIRPQQLEFIDPLVEKFAPKDPNYRVVSQFNRWMLAYLPQSVQLSAPTEASAQGDIAKGSSNGSASTQLSDSDLLKAMAHEIRTPLTTIRTYTRSLLKRDDLDEQVLKRLRSIDRECTQQIDRFSLIFRAVELEAASQSPRSPLSAIALHQVFQEAIPQWQQAAHRRNLSLEVGLPPELPMVASDPTMLQHVLTGLVELFTHSVSPGSHIELYVTNAGEKLKLQFQSQPDPNQTDASPACAPPPLQSLGHLLMFQPETGGLSLNLEATKNLFNALGAKLTVRERSNKGTTWTVYLPLESSGLTSYPIV</sequence>
<dbReference type="Gene3D" id="3.30.565.10">
    <property type="entry name" value="Histidine kinase-like ATPase, C-terminal domain"/>
    <property type="match status" value="1"/>
</dbReference>
<evidence type="ECO:0000313" key="12">
    <source>
        <dbReference type="Proteomes" id="UP000249354"/>
    </source>
</evidence>
<evidence type="ECO:0000313" key="11">
    <source>
        <dbReference type="EMBL" id="PZO22236.1"/>
    </source>
</evidence>
<evidence type="ECO:0000256" key="1">
    <source>
        <dbReference type="ARBA" id="ARBA00000085"/>
    </source>
</evidence>
<name>A0A2W4ULD9_9CYAN</name>
<dbReference type="InterPro" id="IPR005467">
    <property type="entry name" value="His_kinase_dom"/>
</dbReference>
<dbReference type="Pfam" id="PF00512">
    <property type="entry name" value="HisKA"/>
    <property type="match status" value="1"/>
</dbReference>
<feature type="compositionally biased region" description="Basic residues" evidence="9">
    <location>
        <begin position="80"/>
        <end position="96"/>
    </location>
</feature>